<reference evidence="1 2" key="1">
    <citation type="submission" date="2013-02" db="EMBL/GenBank/DDBJ databases">
        <title>The Genome Annotation of Plasmodium falciparum MaliPS096_E11.</title>
        <authorList>
            <consortium name="The Broad Institute Genome Sequencing Platform"/>
            <consortium name="The Broad Institute Genome Sequencing Center for Infectious Disease"/>
            <person name="Neafsey D."/>
            <person name="Hoffman S."/>
            <person name="Volkman S."/>
            <person name="Rosenthal P."/>
            <person name="Walker B."/>
            <person name="Young S.K."/>
            <person name="Zeng Q."/>
            <person name="Gargeya S."/>
            <person name="Fitzgerald M."/>
            <person name="Haas B."/>
            <person name="Abouelleil A."/>
            <person name="Allen A.W."/>
            <person name="Alvarado L."/>
            <person name="Arachchi H.M."/>
            <person name="Berlin A.M."/>
            <person name="Chapman S.B."/>
            <person name="Gainer-Dewar J."/>
            <person name="Goldberg J."/>
            <person name="Griggs A."/>
            <person name="Gujja S."/>
            <person name="Hansen M."/>
            <person name="Howarth C."/>
            <person name="Imamovic A."/>
            <person name="Ireland A."/>
            <person name="Larimer J."/>
            <person name="McCowan C."/>
            <person name="Murphy C."/>
            <person name="Pearson M."/>
            <person name="Poon T.W."/>
            <person name="Priest M."/>
            <person name="Roberts A."/>
            <person name="Saif S."/>
            <person name="Shea T."/>
            <person name="Sisk P."/>
            <person name="Sykes S."/>
            <person name="Wortman J."/>
            <person name="Nusbaum C."/>
            <person name="Birren B."/>
        </authorList>
    </citation>
    <scope>NUCLEOTIDE SEQUENCE [LARGE SCALE GENOMIC DNA]</scope>
    <source>
        <strain evidence="1 2">MaliPS096_E11</strain>
    </source>
</reference>
<evidence type="ECO:0000313" key="1">
    <source>
        <dbReference type="EMBL" id="ETW51352.1"/>
    </source>
</evidence>
<reference evidence="1 2" key="2">
    <citation type="submission" date="2013-02" db="EMBL/GenBank/DDBJ databases">
        <title>The Genome Sequence of Plasmodium falciparum MaliPS096_E11.</title>
        <authorList>
            <consortium name="The Broad Institute Genome Sequencing Platform"/>
            <consortium name="The Broad Institute Genome Sequencing Center for Infectious Disease"/>
            <person name="Neafsey D."/>
            <person name="Cheeseman I."/>
            <person name="Volkman S."/>
            <person name="Adams J."/>
            <person name="Walker B."/>
            <person name="Young S.K."/>
            <person name="Zeng Q."/>
            <person name="Gargeya S."/>
            <person name="Fitzgerald M."/>
            <person name="Haas B."/>
            <person name="Abouelleil A."/>
            <person name="Alvarado L."/>
            <person name="Arachchi H.M."/>
            <person name="Berlin A.M."/>
            <person name="Chapman S.B."/>
            <person name="Dewar J."/>
            <person name="Goldberg J."/>
            <person name="Griggs A."/>
            <person name="Gujja S."/>
            <person name="Hansen M."/>
            <person name="Howarth C."/>
            <person name="Imamovic A."/>
            <person name="Larimer J."/>
            <person name="McCowan C."/>
            <person name="Murphy C."/>
            <person name="Neiman D."/>
            <person name="Pearson M."/>
            <person name="Priest M."/>
            <person name="Roberts A."/>
            <person name="Saif S."/>
            <person name="Shea T."/>
            <person name="Sisk P."/>
            <person name="Sykes S."/>
            <person name="Wortman J."/>
            <person name="Nusbaum C."/>
            <person name="Birren B."/>
        </authorList>
    </citation>
    <scope>NUCLEOTIDE SEQUENCE [LARGE SCALE GENOMIC DNA]</scope>
    <source>
        <strain evidence="1 2">MaliPS096_E11</strain>
    </source>
</reference>
<sequence>MLKIIIKNEIMKKIYIYNIIYNKICFLRNIITNNYFLNNNNNNNETSSSSDENILDDQNYIIQKKNMNKNYYEILYVKRYFYISEIKRKFYNLSLNIIQR</sequence>
<organism evidence="1 2">
    <name type="scientific">Plasmodium falciparum MaliPS096_E11</name>
    <dbReference type="NCBI Taxonomy" id="1036727"/>
    <lineage>
        <taxon>Eukaryota</taxon>
        <taxon>Sar</taxon>
        <taxon>Alveolata</taxon>
        <taxon>Apicomplexa</taxon>
        <taxon>Aconoidasida</taxon>
        <taxon>Haemosporida</taxon>
        <taxon>Plasmodiidae</taxon>
        <taxon>Plasmodium</taxon>
        <taxon>Plasmodium (Laverania)</taxon>
    </lineage>
</organism>
<evidence type="ECO:0000313" key="2">
    <source>
        <dbReference type="Proteomes" id="UP000030699"/>
    </source>
</evidence>
<dbReference type="Proteomes" id="UP000030699">
    <property type="component" value="Unassembled WGS sequence"/>
</dbReference>
<dbReference type="AlphaFoldDB" id="A0A024WVY6"/>
<gene>
    <name evidence="1" type="ORF">PFMALIP_00622</name>
</gene>
<accession>A0A024WVY6</accession>
<proteinExistence type="predicted"/>
<name>A0A024WVY6_PLAFA</name>
<dbReference type="EMBL" id="KI925487">
    <property type="protein sequence ID" value="ETW51352.1"/>
    <property type="molecule type" value="Genomic_DNA"/>
</dbReference>
<protein>
    <submittedName>
        <fullName evidence="1">Uncharacterized protein</fullName>
    </submittedName>
</protein>